<keyword evidence="3" id="KW-1185">Reference proteome</keyword>
<organism evidence="2 3">
    <name type="scientific">Pavo cristatus</name>
    <name type="common">Indian peafowl</name>
    <name type="synonym">Blue peafowl</name>
    <dbReference type="NCBI Taxonomy" id="9049"/>
    <lineage>
        <taxon>Eukaryota</taxon>
        <taxon>Metazoa</taxon>
        <taxon>Chordata</taxon>
        <taxon>Craniata</taxon>
        <taxon>Vertebrata</taxon>
        <taxon>Euteleostomi</taxon>
        <taxon>Archelosauria</taxon>
        <taxon>Archosauria</taxon>
        <taxon>Dinosauria</taxon>
        <taxon>Saurischia</taxon>
        <taxon>Theropoda</taxon>
        <taxon>Coelurosauria</taxon>
        <taxon>Aves</taxon>
        <taxon>Neognathae</taxon>
        <taxon>Galloanserae</taxon>
        <taxon>Galliformes</taxon>
        <taxon>Phasianidae</taxon>
        <taxon>Phasianinae</taxon>
        <taxon>Pavo</taxon>
    </lineage>
</organism>
<feature type="region of interest" description="Disordered" evidence="1">
    <location>
        <begin position="39"/>
        <end position="58"/>
    </location>
</feature>
<accession>A0A8C9LBF2</accession>
<dbReference type="AlphaFoldDB" id="A0A8C9LBF2"/>
<dbReference type="Ensembl" id="ENSPSTT00000015625.1">
    <property type="protein sequence ID" value="ENSPSTP00000014889.1"/>
    <property type="gene ID" value="ENSPSTG00000010546.1"/>
</dbReference>
<proteinExistence type="predicted"/>
<dbReference type="Proteomes" id="UP000694428">
    <property type="component" value="Unplaced"/>
</dbReference>
<feature type="compositionally biased region" description="Basic and acidic residues" evidence="1">
    <location>
        <begin position="48"/>
        <end position="58"/>
    </location>
</feature>
<reference evidence="2" key="1">
    <citation type="submission" date="2025-08" db="UniProtKB">
        <authorList>
            <consortium name="Ensembl"/>
        </authorList>
    </citation>
    <scope>IDENTIFICATION</scope>
</reference>
<evidence type="ECO:0000256" key="1">
    <source>
        <dbReference type="SAM" id="MobiDB-lite"/>
    </source>
</evidence>
<feature type="region of interest" description="Disordered" evidence="1">
    <location>
        <begin position="120"/>
        <end position="161"/>
    </location>
</feature>
<sequence>MAAGAARSRRIFLNHLDSYCGRSIGEYLSGCVVGASLESVEEEEEENENHSEAEVSRRPKEGLYQIVGTLSKPESTKPCFAEETYAVSSQKELLSYLLECEIILYNITEDANQIEEATWAASGGPEEGHKDDQSSGAPHLRRQAEGAGLFKPGEQKAARRPHCSLPVFIRGL</sequence>
<name>A0A8C9LBF2_PAVCR</name>
<reference evidence="2" key="2">
    <citation type="submission" date="2025-09" db="UniProtKB">
        <authorList>
            <consortium name="Ensembl"/>
        </authorList>
    </citation>
    <scope>IDENTIFICATION</scope>
</reference>
<evidence type="ECO:0000313" key="3">
    <source>
        <dbReference type="Proteomes" id="UP000694428"/>
    </source>
</evidence>
<evidence type="ECO:0000313" key="2">
    <source>
        <dbReference type="Ensembl" id="ENSPSTP00000014889.1"/>
    </source>
</evidence>
<protein>
    <submittedName>
        <fullName evidence="2">Uncharacterized protein</fullName>
    </submittedName>
</protein>